<dbReference type="InterPro" id="IPR033443">
    <property type="entry name" value="PROP1-like_PPR_dom"/>
</dbReference>
<feature type="repeat" description="PPR" evidence="3">
    <location>
        <begin position="189"/>
        <end position="223"/>
    </location>
</feature>
<feature type="repeat" description="PPR" evidence="3">
    <location>
        <begin position="597"/>
        <end position="631"/>
    </location>
</feature>
<dbReference type="Pfam" id="PF13041">
    <property type="entry name" value="PPR_2"/>
    <property type="match status" value="4"/>
</dbReference>
<dbReference type="Proteomes" id="UP000321947">
    <property type="component" value="Unassembled WGS sequence"/>
</dbReference>
<feature type="region of interest" description="Disordered" evidence="4">
    <location>
        <begin position="1289"/>
        <end position="1325"/>
    </location>
</feature>
<dbReference type="GO" id="GO:0003729">
    <property type="term" value="F:mRNA binding"/>
    <property type="evidence" value="ECO:0007669"/>
    <property type="project" value="TreeGrafter"/>
</dbReference>
<dbReference type="Pfam" id="PF17177">
    <property type="entry name" value="PPR_long"/>
    <property type="match status" value="1"/>
</dbReference>
<dbReference type="SUPFAM" id="SSF48452">
    <property type="entry name" value="TPR-like"/>
    <property type="match status" value="1"/>
</dbReference>
<feature type="compositionally biased region" description="Low complexity" evidence="4">
    <location>
        <begin position="1400"/>
        <end position="1415"/>
    </location>
</feature>
<dbReference type="Pfam" id="PF01535">
    <property type="entry name" value="PPR"/>
    <property type="match status" value="2"/>
</dbReference>
<sequence>MFVKMQYLDTPCLHGLGSTLRSPIVGASVSPPDNLVPISKKPNDWWIPECPNRVLKKVGGVQKSTNDNGGRRQEIRFKRANKMEERETEKRNRHLGHRVVVKKDAGGDGNGSVEKVRTKCSTKWLSYGGCIPAILQALDEISDLDEALKPWKDKLNNKEMSIILKEQTSWERALEIFEWFNMAGCYEVNVIHYNIVLWILGKAQKWRLVESLWVEMNKKGIKPINSTYGTLIDAYSKGGFKEEALVWLERMNEQGMEPDEVTMGIVVQLYKKAGEFQKAESFFKKWSSSNSMNCEITNKKKAASVKVESSLHPPHVSLSTYTYNTLIDTYGKAGQLQEASTTFENMLKEGVSPTTVTFNTMIHICGNHGQLKEVTFLMQKMEELQCPPDTRTYNILISLYAKHDNIDLASNYFAEMKEAGLQPDIVSYRTLLYAYSIRHMVVEAEKLITEMDERGLEIDEFTQSALTRMYIDAGMLEKSWSWFWRFHLAGHMSSECYSANIDAYGERGFILEAERVFVSCQEENKCTALEFNVMIKAYGVVKDYAKAQKLFDCMQSNGVVPDKFSYSSLIQILTGADMPGTALAYLKKMQSAGLVSDCVQYSMVISSFSKLGHLEMADKLYREMAKHGVQPNIIVYGVLINAFADAGSVKEAINYVNAMKRDGLSGNTVIYNSLIKLYTKVGYLKEAHEAYKMLEQTDDGPSIYSSNCMIDLYSERSMVKEAGEIFESLKKKGEANEFTFAMMLCMYKKIGRIQEAICIARQMKEQGLLTDLLSFNNMISLYAMDGRFKEAVSIFQEMMKAAVQPDEYTYKSLGVVLLKCGVSKQAVSKLEVTAKKDAQSGLQAWVSVLSSVVGMNVKEDDLSALADPTQASRVTWVADLPSRAEFAQSRRATPHLQLLALCCVIASLSDLLMWADLVLSVLDLDSWEILAAVQPLGSSESVVFIQLGMGGTTRKWRIPDAEKHVGIKNVGNKGFPDALNNASGDASGKPPFPTHHEGVGKNTSGKGVFPDAVNSASGAASGKPFFPTQHEGVGKKTEAERRGEKERRRRRTSPGRAFLLFRRRPSPTASPLFLVAVCHFRNSMGKIILSIMSYRPSNFMETDDMFLQFEDDLDNNIAGGSSSVGDNTAESSSQQTTPTPRRRAQSRLLELERHVAINGRIPMTIAPGAEKPISPHAVRFSQAIGVCVRKTFPVRCLKWTDVGREYIEVVKGDLQRFFVLDFNDQAMNRFVEHQMLTTFKEFRADCHKHFKKYSDPEEARANPPNALVGRDEDWHFLCDHYISRAFQEQSRTNKAARQKQPYNHSSGSKSFLQRQHELAERRGQPVDRVELFRETHVRAGTFVSQAAEDAHNQMLELQSQPIPEGSQPLSEDEICDQVLGRRPGYSKGLGWGPKPKARRTASASSSSTSCSQSTQKEIELQAKLHEALERIEVQDRNHQALASQVEAMKKMIEDLTRAQQGPPHDP</sequence>
<evidence type="ECO:0000256" key="3">
    <source>
        <dbReference type="PROSITE-ProRule" id="PRU00708"/>
    </source>
</evidence>
<feature type="repeat" description="PPR" evidence="3">
    <location>
        <begin position="632"/>
        <end position="666"/>
    </location>
</feature>
<dbReference type="InterPro" id="IPR051240">
    <property type="entry name" value="Mito_RNA-Proc/Resp"/>
</dbReference>
<feature type="repeat" description="PPR" evidence="3">
    <location>
        <begin position="224"/>
        <end position="258"/>
    </location>
</feature>
<proteinExistence type="inferred from homology"/>
<keyword evidence="2" id="KW-0677">Repeat</keyword>
<feature type="repeat" description="PPR" evidence="3">
    <location>
        <begin position="667"/>
        <end position="701"/>
    </location>
</feature>
<feature type="compositionally biased region" description="Polar residues" evidence="4">
    <location>
        <begin position="1118"/>
        <end position="1139"/>
    </location>
</feature>
<evidence type="ECO:0000256" key="2">
    <source>
        <dbReference type="ARBA" id="ARBA00022737"/>
    </source>
</evidence>
<evidence type="ECO:0000256" key="1">
    <source>
        <dbReference type="ARBA" id="ARBA00007626"/>
    </source>
</evidence>
<evidence type="ECO:0000256" key="4">
    <source>
        <dbReference type="SAM" id="MobiDB-lite"/>
    </source>
</evidence>
<evidence type="ECO:0000259" key="5">
    <source>
        <dbReference type="Pfam" id="PF17177"/>
    </source>
</evidence>
<gene>
    <name evidence="6" type="ORF">E5676_scaffold216G001500</name>
</gene>
<feature type="repeat" description="PPR" evidence="3">
    <location>
        <begin position="771"/>
        <end position="805"/>
    </location>
</feature>
<feature type="repeat" description="PPR" evidence="3">
    <location>
        <begin position="389"/>
        <end position="423"/>
    </location>
</feature>
<protein>
    <submittedName>
        <fullName evidence="6">Pentatricopeptide repeat-containing protein</fullName>
    </submittedName>
</protein>
<dbReference type="NCBIfam" id="TIGR00756">
    <property type="entry name" value="PPR"/>
    <property type="match status" value="9"/>
</dbReference>
<accession>A0A5D3E2P6</accession>
<dbReference type="InterPro" id="IPR004252">
    <property type="entry name" value="Probable_transposase_24"/>
</dbReference>
<feature type="region of interest" description="Disordered" evidence="4">
    <location>
        <begin position="1384"/>
        <end position="1417"/>
    </location>
</feature>
<feature type="domain" description="PROP1-like PPR" evidence="5">
    <location>
        <begin position="528"/>
        <end position="698"/>
    </location>
</feature>
<feature type="repeat" description="PPR" evidence="3">
    <location>
        <begin position="319"/>
        <end position="353"/>
    </location>
</feature>
<evidence type="ECO:0000313" key="7">
    <source>
        <dbReference type="Proteomes" id="UP000321947"/>
    </source>
</evidence>
<dbReference type="InterPro" id="IPR011990">
    <property type="entry name" value="TPR-like_helical_dom_sf"/>
</dbReference>
<feature type="compositionally biased region" description="Basic and acidic residues" evidence="4">
    <location>
        <begin position="1314"/>
        <end position="1325"/>
    </location>
</feature>
<comment type="caution">
    <text evidence="6">The sequence shown here is derived from an EMBL/GenBank/DDBJ whole genome shotgun (WGS) entry which is preliminary data.</text>
</comment>
<feature type="repeat" description="PPR" evidence="3">
    <location>
        <begin position="424"/>
        <end position="458"/>
    </location>
</feature>
<feature type="compositionally biased region" description="Polar residues" evidence="4">
    <location>
        <begin position="1289"/>
        <end position="1313"/>
    </location>
</feature>
<organism evidence="6 7">
    <name type="scientific">Cucumis melo var. makuwa</name>
    <name type="common">Oriental melon</name>
    <dbReference type="NCBI Taxonomy" id="1194695"/>
    <lineage>
        <taxon>Eukaryota</taxon>
        <taxon>Viridiplantae</taxon>
        <taxon>Streptophyta</taxon>
        <taxon>Embryophyta</taxon>
        <taxon>Tracheophyta</taxon>
        <taxon>Spermatophyta</taxon>
        <taxon>Magnoliopsida</taxon>
        <taxon>eudicotyledons</taxon>
        <taxon>Gunneridae</taxon>
        <taxon>Pentapetalae</taxon>
        <taxon>rosids</taxon>
        <taxon>fabids</taxon>
        <taxon>Cucurbitales</taxon>
        <taxon>Cucurbitaceae</taxon>
        <taxon>Benincaseae</taxon>
        <taxon>Cucumis</taxon>
    </lineage>
</organism>
<feature type="repeat" description="PPR" evidence="3">
    <location>
        <begin position="527"/>
        <end position="561"/>
    </location>
</feature>
<name>A0A5D3E2P6_CUCMM</name>
<reference evidence="6 7" key="1">
    <citation type="submission" date="2019-08" db="EMBL/GenBank/DDBJ databases">
        <title>Draft genome sequences of two oriental melons (Cucumis melo L. var makuwa).</title>
        <authorList>
            <person name="Kwon S.-Y."/>
        </authorList>
    </citation>
    <scope>NUCLEOTIDE SEQUENCE [LARGE SCALE GENOMIC DNA]</scope>
    <source>
        <strain evidence="7">cv. Chang Bougi</strain>
        <tissue evidence="6">Leaf</tissue>
    </source>
</reference>
<dbReference type="InterPro" id="IPR002885">
    <property type="entry name" value="PPR_rpt"/>
</dbReference>
<feature type="compositionally biased region" description="Basic and acidic residues" evidence="4">
    <location>
        <begin position="1032"/>
        <end position="1046"/>
    </location>
</feature>
<feature type="repeat" description="PPR" evidence="3">
    <location>
        <begin position="736"/>
        <end position="770"/>
    </location>
</feature>
<feature type="repeat" description="PPR" evidence="3">
    <location>
        <begin position="354"/>
        <end position="388"/>
    </location>
</feature>
<dbReference type="PANTHER" id="PTHR47933">
    <property type="entry name" value="PENTATRICOPEPTIDE REPEAT-CONTAINING PROTEIN 1, MITOCHONDRIAL"/>
    <property type="match status" value="1"/>
</dbReference>
<dbReference type="SUPFAM" id="SSF81901">
    <property type="entry name" value="HCP-like"/>
    <property type="match status" value="1"/>
</dbReference>
<evidence type="ECO:0000313" key="6">
    <source>
        <dbReference type="EMBL" id="TYK30162.1"/>
    </source>
</evidence>
<dbReference type="Gene3D" id="1.25.40.10">
    <property type="entry name" value="Tetratricopeptide repeat domain"/>
    <property type="match status" value="6"/>
</dbReference>
<dbReference type="PANTHER" id="PTHR47933:SF10">
    <property type="entry name" value="OS03G0162900 PROTEIN"/>
    <property type="match status" value="1"/>
</dbReference>
<feature type="region of interest" description="Disordered" evidence="4">
    <location>
        <begin position="1117"/>
        <end position="1145"/>
    </location>
</feature>
<dbReference type="PROSITE" id="PS51375">
    <property type="entry name" value="PPR"/>
    <property type="match status" value="12"/>
</dbReference>
<comment type="similarity">
    <text evidence="1">Belongs to the PPR family. P subfamily.</text>
</comment>
<dbReference type="Pfam" id="PF03004">
    <property type="entry name" value="Transposase_24"/>
    <property type="match status" value="1"/>
</dbReference>
<dbReference type="EMBL" id="SSTD01000775">
    <property type="protein sequence ID" value="TYK30162.1"/>
    <property type="molecule type" value="Genomic_DNA"/>
</dbReference>
<feature type="region of interest" description="Disordered" evidence="4">
    <location>
        <begin position="1018"/>
        <end position="1055"/>
    </location>
</feature>